<evidence type="ECO:0000313" key="1">
    <source>
        <dbReference type="EMBL" id="VBB16648.1"/>
    </source>
</evidence>
<keyword evidence="2" id="KW-1185">Reference proteome</keyword>
<dbReference type="Proteomes" id="UP000268684">
    <property type="component" value="Chromosome III"/>
</dbReference>
<organism evidence="1 2">
    <name type="scientific">Burkholderia stabilis</name>
    <dbReference type="NCBI Taxonomy" id="95485"/>
    <lineage>
        <taxon>Bacteria</taxon>
        <taxon>Pseudomonadati</taxon>
        <taxon>Pseudomonadota</taxon>
        <taxon>Betaproteobacteria</taxon>
        <taxon>Burkholderiales</taxon>
        <taxon>Burkholderiaceae</taxon>
        <taxon>Burkholderia</taxon>
        <taxon>Burkholderia cepacia complex</taxon>
    </lineage>
</organism>
<gene>
    <name evidence="1" type="ORF">BSTAB16_6855</name>
</gene>
<name>A0AAJ5NDX9_9BURK</name>
<reference evidence="1 2" key="1">
    <citation type="submission" date="2017-11" db="EMBL/GenBank/DDBJ databases">
        <authorList>
            <person name="Seth-Smith MB H."/>
        </authorList>
    </citation>
    <scope>NUCLEOTIDE SEQUENCE [LARGE SCALE GENOMIC DNA]</scope>
    <source>
        <strain evidence="1">E</strain>
    </source>
</reference>
<dbReference type="GeneID" id="71059261"/>
<accession>A0AAJ5NDX9</accession>
<dbReference type="RefSeq" id="WP_197719225.1">
    <property type="nucleotide sequence ID" value="NZ_LR025744.1"/>
</dbReference>
<dbReference type="AlphaFoldDB" id="A0AAJ5NDX9"/>
<protein>
    <submittedName>
        <fullName evidence="1">Uncharacterized protein</fullName>
    </submittedName>
</protein>
<dbReference type="EMBL" id="LR025744">
    <property type="protein sequence ID" value="VBB16648.1"/>
    <property type="molecule type" value="Genomic_DNA"/>
</dbReference>
<sequence length="219" mass="24224">MNVSTRNLNALPDVAGLMRLTQSLAILDAVLSPEWEYRYYSFNQAWADGEMMASMRNGAGDQWFAIFSAAGAALHGVMREAPMFRPGKPWPAIFSGLPEVFHASLLHEPAFTTHDSTFCIWRLAHEARWSCGPIEFPDAGDPDGSARLLGILSARPEQYVEFAADYYERELDPGDVAAVYRHEPLTAALVGRLNPELDFESLADDLAEIGYPKSGEDGR</sequence>
<evidence type="ECO:0000313" key="2">
    <source>
        <dbReference type="Proteomes" id="UP000268684"/>
    </source>
</evidence>
<proteinExistence type="predicted"/>